<dbReference type="Gene3D" id="3.40.50.2000">
    <property type="entry name" value="Glycogen Phosphorylase B"/>
    <property type="match status" value="2"/>
</dbReference>
<dbReference type="InterPro" id="IPR049438">
    <property type="entry name" value="TreT_GT1"/>
</dbReference>
<protein>
    <submittedName>
        <fullName evidence="9">Trehalose synthase</fullName>
    </submittedName>
</protein>
<dbReference type="Pfam" id="PF21269">
    <property type="entry name" value="TreT_GT1"/>
    <property type="match status" value="1"/>
</dbReference>
<accession>A0A0W8FI59</accession>
<evidence type="ECO:0000259" key="7">
    <source>
        <dbReference type="Pfam" id="PF00534"/>
    </source>
</evidence>
<name>A0A0W8FI59_9ZZZZ</name>
<evidence type="ECO:0000256" key="4">
    <source>
        <dbReference type="ARBA" id="ARBA00022676"/>
    </source>
</evidence>
<evidence type="ECO:0000256" key="6">
    <source>
        <dbReference type="ARBA" id="ARBA00023277"/>
    </source>
</evidence>
<evidence type="ECO:0000256" key="2">
    <source>
        <dbReference type="ARBA" id="ARBA00011738"/>
    </source>
</evidence>
<comment type="subunit">
    <text evidence="2">Homodimer.</text>
</comment>
<organism evidence="9">
    <name type="scientific">hydrocarbon metagenome</name>
    <dbReference type="NCBI Taxonomy" id="938273"/>
    <lineage>
        <taxon>unclassified sequences</taxon>
        <taxon>metagenomes</taxon>
        <taxon>ecological metagenomes</taxon>
    </lineage>
</organism>
<gene>
    <name evidence="9" type="ORF">ASZ90_010274</name>
</gene>
<dbReference type="SUPFAM" id="SSF53756">
    <property type="entry name" value="UDP-Glycosyltransferase/glycogen phosphorylase"/>
    <property type="match status" value="1"/>
</dbReference>
<dbReference type="GO" id="GO:0016757">
    <property type="term" value="F:glycosyltransferase activity"/>
    <property type="evidence" value="ECO:0007669"/>
    <property type="project" value="UniProtKB-KW"/>
</dbReference>
<dbReference type="PANTHER" id="PTHR47779">
    <property type="entry name" value="SYNTHASE (CCG-9), PUTATIVE (AFU_ORTHOLOGUE AFUA_3G12100)-RELATED"/>
    <property type="match status" value="1"/>
</dbReference>
<sequence>MTNGEIDEIEGGMVLRPRVGIDDYREHVGAAAVRRIRKKARAIRDLHVLHMNSTYHGGGVSEILSSLTLLMNDLGIWTGWRIIHGPPDFYSATKKFHNALQGDDIRLTDRKKQIYEQVVYENAIRNHIDHDFVVIHDPQPLPLITHYRKKSPWIWRCHLDLTTPNREVWNYLVPFIEKYDAVILSEPEYRQHLETPQLFFMPAIDPFSITNRPMTGDEIDERLEHYGIPTDLPLVAQISRFDRWKDPEGVIRAFKLARKEVDCTLVLLGNVATDDPEGEEVFRSLLSEREERIIILSRQDGALVNAVQRRAAVILQKSIREGFGLTVSEAMWKGTPVIGGNVGGIRHQIRDGENGYLVSSVKEAADRIVRLLKDEDLRRRLGDAAKETVRRHFLLSRNLEQHLDLLNSFEAEFRLKEGIAHHR</sequence>
<feature type="domain" description="Trehalose synthase N-terminal" evidence="8">
    <location>
        <begin position="50"/>
        <end position="190"/>
    </location>
</feature>
<dbReference type="GO" id="GO:0006006">
    <property type="term" value="P:glucose metabolic process"/>
    <property type="evidence" value="ECO:0007669"/>
    <property type="project" value="UniProtKB-KW"/>
</dbReference>
<comment type="caution">
    <text evidence="9">The sequence shown here is derived from an EMBL/GenBank/DDBJ whole genome shotgun (WGS) entry which is preliminary data.</text>
</comment>
<dbReference type="InterPro" id="IPR001296">
    <property type="entry name" value="Glyco_trans_1"/>
</dbReference>
<evidence type="ECO:0000313" key="9">
    <source>
        <dbReference type="EMBL" id="KUG19987.1"/>
    </source>
</evidence>
<dbReference type="Pfam" id="PF00534">
    <property type="entry name" value="Glycos_transf_1"/>
    <property type="match status" value="1"/>
</dbReference>
<dbReference type="InterPro" id="IPR052078">
    <property type="entry name" value="Trehalose_Metab_GTase"/>
</dbReference>
<keyword evidence="4" id="KW-0328">Glycosyltransferase</keyword>
<evidence type="ECO:0000256" key="1">
    <source>
        <dbReference type="ARBA" id="ARBA00009481"/>
    </source>
</evidence>
<feature type="domain" description="Glycosyl transferase family 1" evidence="7">
    <location>
        <begin position="223"/>
        <end position="387"/>
    </location>
</feature>
<evidence type="ECO:0000259" key="8">
    <source>
        <dbReference type="Pfam" id="PF21269"/>
    </source>
</evidence>
<evidence type="ECO:0000256" key="5">
    <source>
        <dbReference type="ARBA" id="ARBA00022679"/>
    </source>
</evidence>
<comment type="similarity">
    <text evidence="1">Belongs to the glycosyltransferase group 1 family. Glycosyltransferase 4 subfamily.</text>
</comment>
<keyword evidence="3" id="KW-0313">Glucose metabolism</keyword>
<keyword evidence="6" id="KW-0119">Carbohydrate metabolism</keyword>
<dbReference type="AlphaFoldDB" id="A0A0W8FI59"/>
<proteinExistence type="inferred from homology"/>
<dbReference type="EMBL" id="LNQE01001237">
    <property type="protein sequence ID" value="KUG19987.1"/>
    <property type="molecule type" value="Genomic_DNA"/>
</dbReference>
<keyword evidence="5" id="KW-0808">Transferase</keyword>
<reference evidence="9" key="1">
    <citation type="journal article" date="2015" name="Proc. Natl. Acad. Sci. U.S.A.">
        <title>Networks of energetic and metabolic interactions define dynamics in microbial communities.</title>
        <authorList>
            <person name="Embree M."/>
            <person name="Liu J.K."/>
            <person name="Al-Bassam M.M."/>
            <person name="Zengler K."/>
        </authorList>
    </citation>
    <scope>NUCLEOTIDE SEQUENCE</scope>
</reference>
<evidence type="ECO:0000256" key="3">
    <source>
        <dbReference type="ARBA" id="ARBA00022526"/>
    </source>
</evidence>
<dbReference type="PANTHER" id="PTHR47779:SF1">
    <property type="entry name" value="SYNTHASE (CCG-9), PUTATIVE (AFU_ORTHOLOGUE AFUA_3G12100)-RELATED"/>
    <property type="match status" value="1"/>
</dbReference>